<reference evidence="2 3" key="1">
    <citation type="journal article" date="2014" name="Am. J. Bot.">
        <title>Genome assembly and annotation for red clover (Trifolium pratense; Fabaceae).</title>
        <authorList>
            <person name="Istvanek J."/>
            <person name="Jaros M."/>
            <person name="Krenek A."/>
            <person name="Repkova J."/>
        </authorList>
    </citation>
    <scope>NUCLEOTIDE SEQUENCE [LARGE SCALE GENOMIC DNA]</scope>
    <source>
        <strain evidence="3">cv. Tatra</strain>
        <tissue evidence="2">Young leaves</tissue>
    </source>
</reference>
<name>A0A2K3L1L7_TRIPR</name>
<dbReference type="AlphaFoldDB" id="A0A2K3L1L7"/>
<evidence type="ECO:0000313" key="3">
    <source>
        <dbReference type="Proteomes" id="UP000236291"/>
    </source>
</evidence>
<evidence type="ECO:0000259" key="1">
    <source>
        <dbReference type="Pfam" id="PF13966"/>
    </source>
</evidence>
<dbReference type="Proteomes" id="UP000236291">
    <property type="component" value="Unassembled WGS sequence"/>
</dbReference>
<comment type="caution">
    <text evidence="2">The sequence shown here is derived from an EMBL/GenBank/DDBJ whole genome shotgun (WGS) entry which is preliminary data.</text>
</comment>
<dbReference type="EMBL" id="ASHM01024648">
    <property type="protein sequence ID" value="PNX72437.1"/>
    <property type="molecule type" value="Genomic_DNA"/>
</dbReference>
<reference evidence="2 3" key="2">
    <citation type="journal article" date="2017" name="Front. Plant Sci.">
        <title>Gene Classification and Mining of Molecular Markers Useful in Red Clover (Trifolium pratense) Breeding.</title>
        <authorList>
            <person name="Istvanek J."/>
            <person name="Dluhosova J."/>
            <person name="Dluhos P."/>
            <person name="Patkova L."/>
            <person name="Nedelnik J."/>
            <person name="Repkova J."/>
        </authorList>
    </citation>
    <scope>NUCLEOTIDE SEQUENCE [LARGE SCALE GENOMIC DNA]</scope>
    <source>
        <strain evidence="3">cv. Tatra</strain>
        <tissue evidence="2">Young leaves</tissue>
    </source>
</reference>
<organism evidence="2 3">
    <name type="scientific">Trifolium pratense</name>
    <name type="common">Red clover</name>
    <dbReference type="NCBI Taxonomy" id="57577"/>
    <lineage>
        <taxon>Eukaryota</taxon>
        <taxon>Viridiplantae</taxon>
        <taxon>Streptophyta</taxon>
        <taxon>Embryophyta</taxon>
        <taxon>Tracheophyta</taxon>
        <taxon>Spermatophyta</taxon>
        <taxon>Magnoliopsida</taxon>
        <taxon>eudicotyledons</taxon>
        <taxon>Gunneridae</taxon>
        <taxon>Pentapetalae</taxon>
        <taxon>rosids</taxon>
        <taxon>fabids</taxon>
        <taxon>Fabales</taxon>
        <taxon>Fabaceae</taxon>
        <taxon>Papilionoideae</taxon>
        <taxon>50 kb inversion clade</taxon>
        <taxon>NPAAA clade</taxon>
        <taxon>Hologalegina</taxon>
        <taxon>IRL clade</taxon>
        <taxon>Trifolieae</taxon>
        <taxon>Trifolium</taxon>
    </lineage>
</organism>
<dbReference type="InterPro" id="IPR026960">
    <property type="entry name" value="RVT-Znf"/>
</dbReference>
<dbReference type="PANTHER" id="PTHR33116">
    <property type="entry name" value="REVERSE TRANSCRIPTASE ZINC-BINDING DOMAIN-CONTAINING PROTEIN-RELATED-RELATED"/>
    <property type="match status" value="1"/>
</dbReference>
<gene>
    <name evidence="2" type="ORF">L195_g028327</name>
</gene>
<dbReference type="STRING" id="57577.A0A2K3L1L7"/>
<evidence type="ECO:0000313" key="2">
    <source>
        <dbReference type="EMBL" id="PNX72437.1"/>
    </source>
</evidence>
<feature type="domain" description="Reverse transcriptase zinc-binding" evidence="1">
    <location>
        <begin position="326"/>
        <end position="368"/>
    </location>
</feature>
<proteinExistence type="predicted"/>
<dbReference type="PANTHER" id="PTHR33116:SF78">
    <property type="entry name" value="OS12G0587133 PROTEIN"/>
    <property type="match status" value="1"/>
</dbReference>
<dbReference type="ExpressionAtlas" id="A0A2K3L1L7">
    <property type="expression patterns" value="baseline"/>
</dbReference>
<dbReference type="Pfam" id="PF13966">
    <property type="entry name" value="zf-RVT"/>
    <property type="match status" value="1"/>
</dbReference>
<sequence length="372" mass="42060">MEGLVKGVNNTFIVLIPKVDVPLSISDYIPISLVGCIYKVLAKVLANWLSKVIGNVISVNQSAFVKGRQILDAEGLNAMVNASVLVNLFLGFSVGEDVLYKVTYLQFADDTLVVAEKNWANIRAIKAILLLFKVMSSLKVNFQKSLLVEVNVSDPWLEEAASVLHCKIGKTPFNYLGLPIGGNPRRLSFWKPVIDKIKSRLSTWKCSNMSMGGRLVLLKATLSSLPVYFLSFFKALASIVSIIKSLFKSFLWGGDEKARKWCWRLNTERDGFWREVLVLEYGESKGLIGADGRKSSRWWKGINSIKKGSFNGIDRWFDKFIFKQEEAEPVLNSTEFVWNQVVSVKVSVFAWRFMENQIPTRDNLFKRVVLNI</sequence>
<protein>
    <submittedName>
        <fullName evidence="2">Ribonuclease H</fullName>
    </submittedName>
</protein>
<accession>A0A2K3L1L7</accession>